<evidence type="ECO:0000256" key="8">
    <source>
        <dbReference type="SAM" id="MobiDB-lite"/>
    </source>
</evidence>
<feature type="transmembrane region" description="Helical" evidence="9">
    <location>
        <begin position="250"/>
        <end position="269"/>
    </location>
</feature>
<dbReference type="InterPro" id="IPR003607">
    <property type="entry name" value="HD/PDEase_dom"/>
</dbReference>
<comment type="caution">
    <text evidence="12">The sequence shown here is derived from an EMBL/GenBank/DDBJ whole genome shotgun (WGS) entry which is preliminary data.</text>
</comment>
<keyword evidence="2" id="KW-1003">Cell membrane</keyword>
<keyword evidence="5 9" id="KW-1133">Transmembrane helix</keyword>
<evidence type="ECO:0000313" key="13">
    <source>
        <dbReference type="Proteomes" id="UP000028705"/>
    </source>
</evidence>
<dbReference type="EMBL" id="JPRH01000005">
    <property type="protein sequence ID" value="KFF11899.1"/>
    <property type="molecule type" value="Genomic_DNA"/>
</dbReference>
<feature type="domain" description="HD" evidence="10">
    <location>
        <begin position="28"/>
        <end position="125"/>
    </location>
</feature>
<keyword evidence="6" id="KW-0051">Antiviral defense</keyword>
<protein>
    <submittedName>
        <fullName evidence="12">Phosphohydrolase</fullName>
    </submittedName>
</protein>
<evidence type="ECO:0000256" key="1">
    <source>
        <dbReference type="ARBA" id="ARBA00004236"/>
    </source>
</evidence>
<accession>A0A086A5D5</accession>
<feature type="transmembrane region" description="Helical" evidence="9">
    <location>
        <begin position="372"/>
        <end position="396"/>
    </location>
</feature>
<feature type="domain" description="Pycsar effector protein" evidence="11">
    <location>
        <begin position="231"/>
        <end position="391"/>
    </location>
</feature>
<keyword evidence="4" id="KW-0547">Nucleotide-binding</keyword>
<dbReference type="CDD" id="cd00077">
    <property type="entry name" value="HDc"/>
    <property type="match status" value="1"/>
</dbReference>
<dbReference type="STRING" id="445961.IW15_14545"/>
<organism evidence="12 13">
    <name type="scientific">Chryseobacterium soli</name>
    <dbReference type="NCBI Taxonomy" id="445961"/>
    <lineage>
        <taxon>Bacteria</taxon>
        <taxon>Pseudomonadati</taxon>
        <taxon>Bacteroidota</taxon>
        <taxon>Flavobacteriia</taxon>
        <taxon>Flavobacteriales</taxon>
        <taxon>Weeksellaceae</taxon>
        <taxon>Chryseobacterium group</taxon>
        <taxon>Chryseobacterium</taxon>
    </lineage>
</organism>
<dbReference type="InterPro" id="IPR006674">
    <property type="entry name" value="HD_domain"/>
</dbReference>
<evidence type="ECO:0000313" key="12">
    <source>
        <dbReference type="EMBL" id="KFF11899.1"/>
    </source>
</evidence>
<dbReference type="eggNOG" id="COG1418">
    <property type="taxonomic scope" value="Bacteria"/>
</dbReference>
<dbReference type="InterPro" id="IPR043760">
    <property type="entry name" value="PycTM_dom"/>
</dbReference>
<evidence type="ECO:0000256" key="4">
    <source>
        <dbReference type="ARBA" id="ARBA00022741"/>
    </source>
</evidence>
<evidence type="ECO:0000256" key="5">
    <source>
        <dbReference type="ARBA" id="ARBA00022989"/>
    </source>
</evidence>
<name>A0A086A5D5_9FLAO</name>
<dbReference type="GO" id="GO:0016787">
    <property type="term" value="F:hydrolase activity"/>
    <property type="evidence" value="ECO:0007669"/>
    <property type="project" value="UniProtKB-KW"/>
</dbReference>
<evidence type="ECO:0000259" key="10">
    <source>
        <dbReference type="Pfam" id="PF01966"/>
    </source>
</evidence>
<evidence type="ECO:0000256" key="3">
    <source>
        <dbReference type="ARBA" id="ARBA00022692"/>
    </source>
</evidence>
<keyword evidence="3 9" id="KW-0812">Transmembrane</keyword>
<feature type="transmembrane region" description="Helical" evidence="9">
    <location>
        <begin position="281"/>
        <end position="300"/>
    </location>
</feature>
<comment type="subcellular location">
    <subcellularLocation>
        <location evidence="1">Cell membrane</location>
    </subcellularLocation>
</comment>
<dbReference type="GO" id="GO:0005886">
    <property type="term" value="C:plasma membrane"/>
    <property type="evidence" value="ECO:0007669"/>
    <property type="project" value="UniProtKB-SubCell"/>
</dbReference>
<evidence type="ECO:0000256" key="7">
    <source>
        <dbReference type="ARBA" id="ARBA00023136"/>
    </source>
</evidence>
<gene>
    <name evidence="12" type="ORF">IW15_14545</name>
</gene>
<feature type="region of interest" description="Disordered" evidence="8">
    <location>
        <begin position="195"/>
        <end position="226"/>
    </location>
</feature>
<dbReference type="RefSeq" id="WP_034712406.1">
    <property type="nucleotide sequence ID" value="NZ_JAODPJ010000009.1"/>
</dbReference>
<reference evidence="12 13" key="1">
    <citation type="submission" date="2014-07" db="EMBL/GenBank/DDBJ databases">
        <title>Genome of Chryseobacterium soli DSM 19298.</title>
        <authorList>
            <person name="Stropko S.J."/>
            <person name="Pipes S.E."/>
            <person name="Newman J."/>
        </authorList>
    </citation>
    <scope>NUCLEOTIDE SEQUENCE [LARGE SCALE GENOMIC DNA]</scope>
    <source>
        <strain evidence="12 13">DSM 19298</strain>
    </source>
</reference>
<dbReference type="GO" id="GO:0051607">
    <property type="term" value="P:defense response to virus"/>
    <property type="evidence" value="ECO:0007669"/>
    <property type="project" value="UniProtKB-KW"/>
</dbReference>
<dbReference type="GO" id="GO:0000166">
    <property type="term" value="F:nucleotide binding"/>
    <property type="evidence" value="ECO:0007669"/>
    <property type="project" value="UniProtKB-KW"/>
</dbReference>
<evidence type="ECO:0000259" key="11">
    <source>
        <dbReference type="Pfam" id="PF18967"/>
    </source>
</evidence>
<keyword evidence="12" id="KW-0378">Hydrolase</keyword>
<evidence type="ECO:0000256" key="9">
    <source>
        <dbReference type="SAM" id="Phobius"/>
    </source>
</evidence>
<dbReference type="Pfam" id="PF01966">
    <property type="entry name" value="HD"/>
    <property type="match status" value="1"/>
</dbReference>
<keyword evidence="13" id="KW-1185">Reference proteome</keyword>
<dbReference type="SUPFAM" id="SSF109604">
    <property type="entry name" value="HD-domain/PDEase-like"/>
    <property type="match status" value="1"/>
</dbReference>
<proteinExistence type="predicted"/>
<keyword evidence="7 9" id="KW-0472">Membrane</keyword>
<dbReference type="Gene3D" id="1.10.3210.10">
    <property type="entry name" value="Hypothetical protein af1432"/>
    <property type="match status" value="1"/>
</dbReference>
<dbReference type="AlphaFoldDB" id="A0A086A5D5"/>
<dbReference type="Pfam" id="PF18967">
    <property type="entry name" value="PycTM"/>
    <property type="match status" value="1"/>
</dbReference>
<dbReference type="OrthoDB" id="5728337at2"/>
<dbReference type="Proteomes" id="UP000028705">
    <property type="component" value="Unassembled WGS sequence"/>
</dbReference>
<evidence type="ECO:0000256" key="2">
    <source>
        <dbReference type="ARBA" id="ARBA00022475"/>
    </source>
</evidence>
<evidence type="ECO:0000256" key="6">
    <source>
        <dbReference type="ARBA" id="ARBA00023118"/>
    </source>
</evidence>
<sequence>MSILHKAKDYVEILFKDKLSSVYFYHNFIHTTYTVNKAEEIMRNTPVSKEDQEKVLLALWFHDTGYIECAQNHEERGVEILKNFLQNENYPQSYIEDVSRLILATKITYEPQNLLEKIVKDADCSHFAGHDYNDISDALRKEWELTNVRCFSNDEWNAGNLDMLKNKHHYYTDYAIENWEPLKKKNIKKIEKKLEKEEDKKTTSENKKEGKESKEPKEPKEPKSDRSVDTLFRITLNNHTRLSDIADSKANILLSVNAIIISVCLSVLVPKLDAPKNAHLVIPSFILLLSSVLTIIFAILSTKPNVTKTRFTNQDVADRKVNLLFFGNFNQMLFGDYNEAMKDLIKDRDYIYDSMVKDLYFLGKVLDRKYKLLSITYQIFMAGIIISVLSFGYAFLTL</sequence>